<proteinExistence type="predicted"/>
<evidence type="ECO:0000313" key="3">
    <source>
        <dbReference type="Proteomes" id="UP000826271"/>
    </source>
</evidence>
<evidence type="ECO:0000313" key="2">
    <source>
        <dbReference type="EMBL" id="KAG8375843.1"/>
    </source>
</evidence>
<comment type="caution">
    <text evidence="2">The sequence shown here is derived from an EMBL/GenBank/DDBJ whole genome shotgun (WGS) entry which is preliminary data.</text>
</comment>
<reference evidence="2" key="1">
    <citation type="submission" date="2019-10" db="EMBL/GenBank/DDBJ databases">
        <authorList>
            <person name="Zhang R."/>
            <person name="Pan Y."/>
            <person name="Wang J."/>
            <person name="Ma R."/>
            <person name="Yu S."/>
        </authorList>
    </citation>
    <scope>NUCLEOTIDE SEQUENCE</scope>
    <source>
        <strain evidence="2">LA-IB0</strain>
        <tissue evidence="2">Leaf</tissue>
    </source>
</reference>
<feature type="region of interest" description="Disordered" evidence="1">
    <location>
        <begin position="1"/>
        <end position="20"/>
    </location>
</feature>
<organism evidence="2 3">
    <name type="scientific">Buddleja alternifolia</name>
    <dbReference type="NCBI Taxonomy" id="168488"/>
    <lineage>
        <taxon>Eukaryota</taxon>
        <taxon>Viridiplantae</taxon>
        <taxon>Streptophyta</taxon>
        <taxon>Embryophyta</taxon>
        <taxon>Tracheophyta</taxon>
        <taxon>Spermatophyta</taxon>
        <taxon>Magnoliopsida</taxon>
        <taxon>eudicotyledons</taxon>
        <taxon>Gunneridae</taxon>
        <taxon>Pentapetalae</taxon>
        <taxon>asterids</taxon>
        <taxon>lamiids</taxon>
        <taxon>Lamiales</taxon>
        <taxon>Scrophulariaceae</taxon>
        <taxon>Buddlejeae</taxon>
        <taxon>Buddleja</taxon>
    </lineage>
</organism>
<protein>
    <submittedName>
        <fullName evidence="2">Uncharacterized protein</fullName>
    </submittedName>
</protein>
<dbReference type="PANTHER" id="PTHR46248">
    <property type="entry name" value="EXPRESSED PROTEIN"/>
    <property type="match status" value="1"/>
</dbReference>
<name>A0AAV6X031_9LAMI</name>
<evidence type="ECO:0000256" key="1">
    <source>
        <dbReference type="SAM" id="MobiDB-lite"/>
    </source>
</evidence>
<sequence length="184" mass="21092">MQSGRTMNAEKPTTGRRGSIRERKLALQQDALEFLADVAVLDEGVVRIEEKDLESRVINHEQSDERRVEISLIDDSLNKISESIMKCFMNIFLRMTLKKSRATLETLSSLSALNSSELFTYLEFKDPYCICSNTYNAGAYNTYHLSLIFRLPFQKLDSVDLMGLTHQGKLAFWINVYNSCMMNV</sequence>
<keyword evidence="3" id="KW-1185">Reference proteome</keyword>
<dbReference type="EMBL" id="WHWC01000009">
    <property type="protein sequence ID" value="KAG8375843.1"/>
    <property type="molecule type" value="Genomic_DNA"/>
</dbReference>
<accession>A0AAV6X031</accession>
<gene>
    <name evidence="2" type="ORF">BUALT_Bualt09G0001300</name>
</gene>
<dbReference type="PANTHER" id="PTHR46248:SF9">
    <property type="entry name" value="EXPRESSED PROTEIN"/>
    <property type="match status" value="1"/>
</dbReference>
<dbReference type="AlphaFoldDB" id="A0AAV6X031"/>
<dbReference type="Proteomes" id="UP000826271">
    <property type="component" value="Unassembled WGS sequence"/>
</dbReference>